<comment type="caution">
    <text evidence="1">The sequence shown here is derived from an EMBL/GenBank/DDBJ whole genome shotgun (WGS) entry which is preliminary data.</text>
</comment>
<name>A0ABW1TH98_9LACO</name>
<protein>
    <submittedName>
        <fullName evidence="1">SAP domain-containing protein</fullName>
    </submittedName>
</protein>
<evidence type="ECO:0000313" key="2">
    <source>
        <dbReference type="Proteomes" id="UP001596283"/>
    </source>
</evidence>
<evidence type="ECO:0000313" key="1">
    <source>
        <dbReference type="EMBL" id="MFC6261257.1"/>
    </source>
</evidence>
<accession>A0ABW1TH98</accession>
<organism evidence="1 2">
    <name type="scientific">Levilactobacillus fujinensis</name>
    <dbReference type="NCBI Taxonomy" id="2486024"/>
    <lineage>
        <taxon>Bacteria</taxon>
        <taxon>Bacillati</taxon>
        <taxon>Bacillota</taxon>
        <taxon>Bacilli</taxon>
        <taxon>Lactobacillales</taxon>
        <taxon>Lactobacillaceae</taxon>
        <taxon>Levilactobacillus</taxon>
    </lineage>
</organism>
<keyword evidence="2" id="KW-1185">Reference proteome</keyword>
<dbReference type="Pfam" id="PF18953">
    <property type="entry name" value="SAP_new25"/>
    <property type="match status" value="1"/>
</dbReference>
<sequence length="214" mass="24490">MTKRPDFTQTMNPLVFKRFYWYQAELRQICLQQGLPTTGTKAELTAYVLALLNGQAPQDIHLVRKRRRKLSPKLTAEHITLDTKLLNSGFALNQEARSFFAHYFGIQKFSFRKSMAIKMRTVERLADTSATVADLIAVLASTSATTKSAEEATYQWNNFVKDFCNDPISKLYTEPLKVAAILWQKVRDSDQPKSYRHALVVKHASELSRFLKPS</sequence>
<dbReference type="EMBL" id="JBHSSI010000058">
    <property type="protein sequence ID" value="MFC6261257.1"/>
    <property type="molecule type" value="Genomic_DNA"/>
</dbReference>
<gene>
    <name evidence="1" type="ORF">ACFP1C_09920</name>
</gene>
<dbReference type="RefSeq" id="WP_125687061.1">
    <property type="nucleotide sequence ID" value="NZ_JBHSSI010000058.1"/>
</dbReference>
<dbReference type="Proteomes" id="UP001596283">
    <property type="component" value="Unassembled WGS sequence"/>
</dbReference>
<proteinExistence type="predicted"/>
<reference evidence="2" key="1">
    <citation type="journal article" date="2019" name="Int. J. Syst. Evol. Microbiol.">
        <title>The Global Catalogue of Microorganisms (GCM) 10K type strain sequencing project: providing services to taxonomists for standard genome sequencing and annotation.</title>
        <authorList>
            <consortium name="The Broad Institute Genomics Platform"/>
            <consortium name="The Broad Institute Genome Sequencing Center for Infectious Disease"/>
            <person name="Wu L."/>
            <person name="Ma J."/>
        </authorList>
    </citation>
    <scope>NUCLEOTIDE SEQUENCE [LARGE SCALE GENOMIC DNA]</scope>
    <source>
        <strain evidence="2">CCM 8908</strain>
    </source>
</reference>